<gene>
    <name evidence="1" type="ORF">GCM10010383_12430</name>
</gene>
<protein>
    <submittedName>
        <fullName evidence="1">Uncharacterized protein</fullName>
    </submittedName>
</protein>
<comment type="caution">
    <text evidence="1">The sequence shown here is derived from an EMBL/GenBank/DDBJ whole genome shotgun (WGS) entry which is preliminary data.</text>
</comment>
<proteinExistence type="predicted"/>
<dbReference type="Proteomes" id="UP000617743">
    <property type="component" value="Unassembled WGS sequence"/>
</dbReference>
<organism evidence="1 2">
    <name type="scientific">Streptomyces lomondensis</name>
    <dbReference type="NCBI Taxonomy" id="68229"/>
    <lineage>
        <taxon>Bacteria</taxon>
        <taxon>Bacillati</taxon>
        <taxon>Actinomycetota</taxon>
        <taxon>Actinomycetes</taxon>
        <taxon>Kitasatosporales</taxon>
        <taxon>Streptomycetaceae</taxon>
        <taxon>Streptomyces</taxon>
    </lineage>
</organism>
<evidence type="ECO:0000313" key="1">
    <source>
        <dbReference type="EMBL" id="GGW84987.1"/>
    </source>
</evidence>
<accession>A0ABQ2WX18</accession>
<evidence type="ECO:0000313" key="2">
    <source>
        <dbReference type="Proteomes" id="UP000617743"/>
    </source>
</evidence>
<name>A0ABQ2WX18_9ACTN</name>
<sequence>MVTQVAGAIALAATQTAHAVLAARGEWVTNEKGLVGRAGLGEVDALVASLTATVRWGGHGGLLDGRVPGQRRGTARSA</sequence>
<dbReference type="EMBL" id="BMWC01000001">
    <property type="protein sequence ID" value="GGW84987.1"/>
    <property type="molecule type" value="Genomic_DNA"/>
</dbReference>
<reference evidence="2" key="1">
    <citation type="journal article" date="2019" name="Int. J. Syst. Evol. Microbiol.">
        <title>The Global Catalogue of Microorganisms (GCM) 10K type strain sequencing project: providing services to taxonomists for standard genome sequencing and annotation.</title>
        <authorList>
            <consortium name="The Broad Institute Genomics Platform"/>
            <consortium name="The Broad Institute Genome Sequencing Center for Infectious Disease"/>
            <person name="Wu L."/>
            <person name="Ma J."/>
        </authorList>
    </citation>
    <scope>NUCLEOTIDE SEQUENCE [LARGE SCALE GENOMIC DNA]</scope>
    <source>
        <strain evidence="2">JCM 4866</strain>
    </source>
</reference>
<keyword evidence="2" id="KW-1185">Reference proteome</keyword>